<feature type="transmembrane region" description="Helical" evidence="9">
    <location>
        <begin position="235"/>
        <end position="254"/>
    </location>
</feature>
<dbReference type="SUPFAM" id="SSF47384">
    <property type="entry name" value="Homodimeric domain of signal transducing histidine kinase"/>
    <property type="match status" value="1"/>
</dbReference>
<dbReference type="Pfam" id="PF00989">
    <property type="entry name" value="PAS"/>
    <property type="match status" value="1"/>
</dbReference>
<evidence type="ECO:0000259" key="12">
    <source>
        <dbReference type="PROSITE" id="PS50113"/>
    </source>
</evidence>
<evidence type="ECO:0000256" key="7">
    <source>
        <dbReference type="ARBA" id="ARBA00023136"/>
    </source>
</evidence>
<evidence type="ECO:0000313" key="14">
    <source>
        <dbReference type="EMBL" id="KTD46239.1"/>
    </source>
</evidence>
<dbReference type="InterPro" id="IPR013767">
    <property type="entry name" value="PAS_fold"/>
</dbReference>
<dbReference type="Pfam" id="PF00072">
    <property type="entry name" value="Response_reg"/>
    <property type="match status" value="2"/>
</dbReference>
<feature type="modified residue" description="4-aspartylphosphate" evidence="8">
    <location>
        <position position="689"/>
    </location>
</feature>
<keyword evidence="16" id="KW-1185">Reference proteome</keyword>
<dbReference type="PANTHER" id="PTHR43047">
    <property type="entry name" value="TWO-COMPONENT HISTIDINE PROTEIN KINASE"/>
    <property type="match status" value="1"/>
</dbReference>
<dbReference type="Proteomes" id="UP000054639">
    <property type="component" value="Unassembled WGS sequence"/>
</dbReference>
<protein>
    <recommendedName>
        <fullName evidence="2">histidine kinase</fullName>
        <ecNumber evidence="2">2.7.13.3</ecNumber>
    </recommendedName>
</protein>
<keyword evidence="9" id="KW-0812">Transmembrane</keyword>
<name>A0A378KWT5_9GAMM</name>
<feature type="transmembrane region" description="Helical" evidence="9">
    <location>
        <begin position="121"/>
        <end position="142"/>
    </location>
</feature>
<accession>A0A378KWT5</accession>
<dbReference type="InterPro" id="IPR005330">
    <property type="entry name" value="MHYT_dom"/>
</dbReference>
<keyword evidence="3 8" id="KW-0597">Phosphoprotein</keyword>
<evidence type="ECO:0000256" key="8">
    <source>
        <dbReference type="PROSITE-ProRule" id="PRU00169"/>
    </source>
</evidence>
<proteinExistence type="predicted"/>
<dbReference type="CDD" id="cd16922">
    <property type="entry name" value="HATPase_EvgS-ArcB-TorS-like"/>
    <property type="match status" value="1"/>
</dbReference>
<dbReference type="Gene3D" id="3.30.450.20">
    <property type="entry name" value="PAS domain"/>
    <property type="match status" value="1"/>
</dbReference>
<evidence type="ECO:0000256" key="3">
    <source>
        <dbReference type="ARBA" id="ARBA00022553"/>
    </source>
</evidence>
<evidence type="ECO:0000256" key="1">
    <source>
        <dbReference type="ARBA" id="ARBA00000085"/>
    </source>
</evidence>
<evidence type="ECO:0000259" key="10">
    <source>
        <dbReference type="PROSITE" id="PS50109"/>
    </source>
</evidence>
<dbReference type="InterPro" id="IPR001789">
    <property type="entry name" value="Sig_transdc_resp-reg_receiver"/>
</dbReference>
<dbReference type="SUPFAM" id="SSF55874">
    <property type="entry name" value="ATPase domain of HSP90 chaperone/DNA topoisomerase II/histidine kinase"/>
    <property type="match status" value="1"/>
</dbReference>
<dbReference type="PROSITE" id="PS50924">
    <property type="entry name" value="MHYT"/>
    <property type="match status" value="1"/>
</dbReference>
<dbReference type="Pfam" id="PF03707">
    <property type="entry name" value="MHYT"/>
    <property type="match status" value="4"/>
</dbReference>
<feature type="domain" description="Response regulatory" evidence="11">
    <location>
        <begin position="640"/>
        <end position="757"/>
    </location>
</feature>
<dbReference type="RefSeq" id="WP_058474493.1">
    <property type="nucleotide sequence ID" value="NZ_CAAAIL010000001.1"/>
</dbReference>
<evidence type="ECO:0000256" key="6">
    <source>
        <dbReference type="ARBA" id="ARBA00023012"/>
    </source>
</evidence>
<dbReference type="InterPro" id="IPR036097">
    <property type="entry name" value="HisK_dim/P_sf"/>
</dbReference>
<evidence type="ECO:0000259" key="11">
    <source>
        <dbReference type="PROSITE" id="PS50110"/>
    </source>
</evidence>
<dbReference type="GO" id="GO:0000155">
    <property type="term" value="F:phosphorelay sensor kinase activity"/>
    <property type="evidence" value="ECO:0007669"/>
    <property type="project" value="InterPro"/>
</dbReference>
<feature type="transmembrane region" description="Helical" evidence="9">
    <location>
        <begin position="154"/>
        <end position="177"/>
    </location>
</feature>
<dbReference type="GO" id="GO:0005886">
    <property type="term" value="C:plasma membrane"/>
    <property type="evidence" value="ECO:0007669"/>
    <property type="project" value="UniProtKB-ARBA"/>
</dbReference>
<organism evidence="15 17">
    <name type="scientific">Legionella quateirensis</name>
    <dbReference type="NCBI Taxonomy" id="45072"/>
    <lineage>
        <taxon>Bacteria</taxon>
        <taxon>Pseudomonadati</taxon>
        <taxon>Pseudomonadota</taxon>
        <taxon>Gammaproteobacteria</taxon>
        <taxon>Legionellales</taxon>
        <taxon>Legionellaceae</taxon>
        <taxon>Legionella</taxon>
    </lineage>
</organism>
<feature type="transmembrane region" description="Helical" evidence="9">
    <location>
        <begin position="25"/>
        <end position="46"/>
    </location>
</feature>
<dbReference type="CDD" id="cd00156">
    <property type="entry name" value="REC"/>
    <property type="match status" value="2"/>
</dbReference>
<dbReference type="InterPro" id="IPR004358">
    <property type="entry name" value="Sig_transdc_His_kin-like_C"/>
</dbReference>
<dbReference type="InterPro" id="IPR000700">
    <property type="entry name" value="PAS-assoc_C"/>
</dbReference>
<dbReference type="CDD" id="cd00082">
    <property type="entry name" value="HisKA"/>
    <property type="match status" value="1"/>
</dbReference>
<dbReference type="InterPro" id="IPR000014">
    <property type="entry name" value="PAS"/>
</dbReference>
<dbReference type="Proteomes" id="UP000254230">
    <property type="component" value="Unassembled WGS sequence"/>
</dbReference>
<dbReference type="AlphaFoldDB" id="A0A378KWT5"/>
<dbReference type="SMART" id="SM00448">
    <property type="entry name" value="REC"/>
    <property type="match status" value="2"/>
</dbReference>
<dbReference type="PANTHER" id="PTHR43047:SF72">
    <property type="entry name" value="OSMOSENSING HISTIDINE PROTEIN KINASE SLN1"/>
    <property type="match status" value="1"/>
</dbReference>
<evidence type="ECO:0000313" key="15">
    <source>
        <dbReference type="EMBL" id="STY18993.1"/>
    </source>
</evidence>
<keyword evidence="5 15" id="KW-0418">Kinase</keyword>
<dbReference type="SMART" id="SM00387">
    <property type="entry name" value="HATPase_c"/>
    <property type="match status" value="1"/>
</dbReference>
<evidence type="ECO:0000256" key="2">
    <source>
        <dbReference type="ARBA" id="ARBA00012438"/>
    </source>
</evidence>
<dbReference type="EMBL" id="UGOW01000001">
    <property type="protein sequence ID" value="STY18993.1"/>
    <property type="molecule type" value="Genomic_DNA"/>
</dbReference>
<dbReference type="InterPro" id="IPR003594">
    <property type="entry name" value="HATPase_dom"/>
</dbReference>
<dbReference type="InterPro" id="IPR036890">
    <property type="entry name" value="HATPase_C_sf"/>
</dbReference>
<feature type="domain" description="Response regulatory" evidence="11">
    <location>
        <begin position="768"/>
        <end position="876"/>
    </location>
</feature>
<evidence type="ECO:0000256" key="5">
    <source>
        <dbReference type="ARBA" id="ARBA00022777"/>
    </source>
</evidence>
<reference evidence="15 17" key="2">
    <citation type="submission" date="2018-06" db="EMBL/GenBank/DDBJ databases">
        <authorList>
            <consortium name="Pathogen Informatics"/>
            <person name="Doyle S."/>
        </authorList>
    </citation>
    <scope>NUCLEOTIDE SEQUENCE [LARGE SCALE GENOMIC DNA]</scope>
    <source>
        <strain evidence="15 17">NCTC12376</strain>
    </source>
</reference>
<dbReference type="CDD" id="cd00130">
    <property type="entry name" value="PAS"/>
    <property type="match status" value="1"/>
</dbReference>
<dbReference type="NCBIfam" id="TIGR00229">
    <property type="entry name" value="sensory_box"/>
    <property type="match status" value="1"/>
</dbReference>
<dbReference type="PROSITE" id="PS50113">
    <property type="entry name" value="PAC"/>
    <property type="match status" value="1"/>
</dbReference>
<dbReference type="FunFam" id="3.30.565.10:FF:000006">
    <property type="entry name" value="Sensor histidine kinase WalK"/>
    <property type="match status" value="1"/>
</dbReference>
<dbReference type="SUPFAM" id="SSF52172">
    <property type="entry name" value="CheY-like"/>
    <property type="match status" value="2"/>
</dbReference>
<keyword evidence="4 15" id="KW-0808">Transferase</keyword>
<keyword evidence="7 9" id="KW-0472">Membrane</keyword>
<comment type="catalytic activity">
    <reaction evidence="1">
        <text>ATP + protein L-histidine = ADP + protein N-phospho-L-histidine.</text>
        <dbReference type="EC" id="2.7.13.3"/>
    </reaction>
</comment>
<dbReference type="PROSITE" id="PS50109">
    <property type="entry name" value="HIS_KIN"/>
    <property type="match status" value="1"/>
</dbReference>
<dbReference type="Gene3D" id="3.30.565.10">
    <property type="entry name" value="Histidine kinase-like ATPase, C-terminal domain"/>
    <property type="match status" value="1"/>
</dbReference>
<feature type="domain" description="Histidine kinase" evidence="10">
    <location>
        <begin position="402"/>
        <end position="621"/>
    </location>
</feature>
<keyword evidence="9" id="KW-1133">Transmembrane helix</keyword>
<reference evidence="14 16" key="1">
    <citation type="submission" date="2015-11" db="EMBL/GenBank/DDBJ databases">
        <title>Genomic analysis of 38 Legionella species identifies large and diverse effector repertoires.</title>
        <authorList>
            <person name="Burstein D."/>
            <person name="Amaro F."/>
            <person name="Zusman T."/>
            <person name="Lifshitz Z."/>
            <person name="Cohen O."/>
            <person name="Gilbert J.A."/>
            <person name="Pupko T."/>
            <person name="Shuman H.A."/>
            <person name="Segal G."/>
        </authorList>
    </citation>
    <scope>NUCLEOTIDE SEQUENCE [LARGE SCALE GENOMIC DNA]</scope>
    <source>
        <strain evidence="14 16">ATCC 49507</strain>
    </source>
</reference>
<dbReference type="InterPro" id="IPR003661">
    <property type="entry name" value="HisK_dim/P_dom"/>
</dbReference>
<dbReference type="SUPFAM" id="SSF55785">
    <property type="entry name" value="PYP-like sensor domain (PAS domain)"/>
    <property type="match status" value="1"/>
</dbReference>
<gene>
    <name evidence="15" type="primary">yycG</name>
    <name evidence="14" type="ORF">Lqua_2342</name>
    <name evidence="15" type="ORF">NCTC12376_02819</name>
</gene>
<dbReference type="FunFam" id="1.10.287.130:FF:000001">
    <property type="entry name" value="Two-component sensor histidine kinase"/>
    <property type="match status" value="1"/>
</dbReference>
<dbReference type="Gene3D" id="1.10.287.130">
    <property type="match status" value="1"/>
</dbReference>
<evidence type="ECO:0000259" key="13">
    <source>
        <dbReference type="PROSITE" id="PS50924"/>
    </source>
</evidence>
<dbReference type="EMBL" id="LNYR01000034">
    <property type="protein sequence ID" value="KTD46239.1"/>
    <property type="molecule type" value="Genomic_DNA"/>
</dbReference>
<feature type="domain" description="PAC" evidence="12">
    <location>
        <begin position="346"/>
        <end position="398"/>
    </location>
</feature>
<dbReference type="STRING" id="45072.Lqua_2342"/>
<evidence type="ECO:0000313" key="17">
    <source>
        <dbReference type="Proteomes" id="UP000254230"/>
    </source>
</evidence>
<dbReference type="Gene3D" id="3.40.50.2300">
    <property type="match status" value="2"/>
</dbReference>
<dbReference type="PRINTS" id="PR00344">
    <property type="entry name" value="BCTRLSENSOR"/>
</dbReference>
<sequence length="876" mass="96781">MITFSNWFQVGPIPTNQIGGQYDPVLVGLSYVVAVLASYVALTLVGRLRAECNAQAKIYWLAGGAFTMGAGIWSMHFIGMLAFIMPMPMDYELAWTLASLIMAIIASALALFILQKQDYSIYQFALGGVIIGLAISTMHYMGMEGMKSHVNIHYLPGLFFLSVLIGITAAEAALYLALQSNQGSSRRQFNLKIISAVVMGIAICGMHYTGMAAALFTPIPFHDMPVNKQAIQPNYLAFFIAGTTALIISLALTVSNSYKKMIAVVENEKNFLKAMLDNLEDGIIACDAKGRITVLNRTLQNYMSGVADTLVIDDLFEYFSLSTMDQKLLPKEDFPLHRVLKGEPVQGVELIMHFKNNTTRDVVMDGQKIVNSEGDILGAVAVVHDITELKRTEKLKNEFVSIVSHELRTPLTSIRGSLGLLVSGVMGEFPEKANKLLEIANNNCERLLLLINDILDIEKIEAGKMDFQIKTYDLNHLISESIAANKMYAEKYDVSIDFIPSESIIHVDVDSSRLMQVLTNLLSNACKFSPKGEHITVAMKQIQSTVRVSVTDKGHGIPSEFQSRIFQKFSQADSSDTRGKGGTGLGLNISKTIIEKLGGALNFESEPESETTFYFDLPVSETKPSPVLPDTIDVQSAQRRLLICEDDQDQSEYLKLLLESAGFIADVAENVTQAKELLAEHQYQALLLDLILPDQDGIAFIRDLRAQDRTKDLHIIVISVIAQTGHALLNGDAVSVVDWFDKPIDFNKLLTSINRLKKRNGSTPSLPRILHIEDNIDMQHVVGTLLEKHALVSTAINLQQAKELLDKNDYDLIILDLVLPDGNGIEILPLLAQHHSPVLVFSDMQLNEDYAKFVSQALVKSNSSNEVLLNTIMNLL</sequence>
<dbReference type="EC" id="2.7.13.3" evidence="2"/>
<evidence type="ECO:0000256" key="4">
    <source>
        <dbReference type="ARBA" id="ARBA00022679"/>
    </source>
</evidence>
<dbReference type="InterPro" id="IPR011006">
    <property type="entry name" value="CheY-like_superfamily"/>
</dbReference>
<feature type="transmembrane region" description="Helical" evidence="9">
    <location>
        <begin position="93"/>
        <end position="114"/>
    </location>
</feature>
<dbReference type="OrthoDB" id="9792854at2"/>
<keyword evidence="6" id="KW-0902">Two-component regulatory system</keyword>
<dbReference type="PROSITE" id="PS50110">
    <property type="entry name" value="RESPONSE_REGULATORY"/>
    <property type="match status" value="2"/>
</dbReference>
<feature type="transmembrane region" description="Helical" evidence="9">
    <location>
        <begin position="189"/>
        <end position="215"/>
    </location>
</feature>
<dbReference type="Pfam" id="PF02518">
    <property type="entry name" value="HATPase_c"/>
    <property type="match status" value="1"/>
</dbReference>
<feature type="domain" description="MHYT" evidence="13">
    <location>
        <begin position="22"/>
        <end position="217"/>
    </location>
</feature>
<dbReference type="GO" id="GO:0009927">
    <property type="term" value="F:histidine phosphotransfer kinase activity"/>
    <property type="evidence" value="ECO:0007669"/>
    <property type="project" value="TreeGrafter"/>
</dbReference>
<feature type="modified residue" description="4-aspartylphosphate" evidence="8">
    <location>
        <position position="816"/>
    </location>
</feature>
<dbReference type="SMART" id="SM00388">
    <property type="entry name" value="HisKA"/>
    <property type="match status" value="1"/>
</dbReference>
<evidence type="ECO:0000313" key="16">
    <source>
        <dbReference type="Proteomes" id="UP000054639"/>
    </source>
</evidence>
<dbReference type="InterPro" id="IPR035965">
    <property type="entry name" value="PAS-like_dom_sf"/>
</dbReference>
<dbReference type="GO" id="GO:0006355">
    <property type="term" value="P:regulation of DNA-templated transcription"/>
    <property type="evidence" value="ECO:0007669"/>
    <property type="project" value="InterPro"/>
</dbReference>
<dbReference type="InterPro" id="IPR005467">
    <property type="entry name" value="His_kinase_dom"/>
</dbReference>
<feature type="transmembrane region" description="Helical" evidence="9">
    <location>
        <begin position="58"/>
        <end position="87"/>
    </location>
</feature>
<evidence type="ECO:0000256" key="9">
    <source>
        <dbReference type="PROSITE-ProRule" id="PRU00244"/>
    </source>
</evidence>
<dbReference type="Pfam" id="PF00512">
    <property type="entry name" value="HisKA"/>
    <property type="match status" value="1"/>
</dbReference>